<keyword evidence="8" id="KW-1185">Reference proteome</keyword>
<dbReference type="AlphaFoldDB" id="A0A8S1EET5"/>
<dbReference type="InterPro" id="IPR020846">
    <property type="entry name" value="MFS_dom"/>
</dbReference>
<keyword evidence="4 5" id="KW-0472">Membrane</keyword>
<feature type="transmembrane region" description="Helical" evidence="5">
    <location>
        <begin position="84"/>
        <end position="112"/>
    </location>
</feature>
<gene>
    <name evidence="7" type="ORF">CBOVIS_LOCUS3572</name>
</gene>
<dbReference type="EMBL" id="CADEPM010000002">
    <property type="protein sequence ID" value="CAB3400693.1"/>
    <property type="molecule type" value="Genomic_DNA"/>
</dbReference>
<dbReference type="OrthoDB" id="5296287at2759"/>
<dbReference type="PROSITE" id="PS50850">
    <property type="entry name" value="MFS"/>
    <property type="match status" value="1"/>
</dbReference>
<evidence type="ECO:0000256" key="1">
    <source>
        <dbReference type="ARBA" id="ARBA00004141"/>
    </source>
</evidence>
<keyword evidence="3 5" id="KW-1133">Transmembrane helix</keyword>
<evidence type="ECO:0000313" key="7">
    <source>
        <dbReference type="EMBL" id="CAB3400693.1"/>
    </source>
</evidence>
<comment type="subcellular location">
    <subcellularLocation>
        <location evidence="1">Membrane</location>
        <topology evidence="1">Multi-pass membrane protein</topology>
    </subcellularLocation>
</comment>
<dbReference type="SUPFAM" id="SSF103473">
    <property type="entry name" value="MFS general substrate transporter"/>
    <property type="match status" value="1"/>
</dbReference>
<organism evidence="7 8">
    <name type="scientific">Caenorhabditis bovis</name>
    <dbReference type="NCBI Taxonomy" id="2654633"/>
    <lineage>
        <taxon>Eukaryota</taxon>
        <taxon>Metazoa</taxon>
        <taxon>Ecdysozoa</taxon>
        <taxon>Nematoda</taxon>
        <taxon>Chromadorea</taxon>
        <taxon>Rhabditida</taxon>
        <taxon>Rhabditina</taxon>
        <taxon>Rhabditomorpha</taxon>
        <taxon>Rhabditoidea</taxon>
        <taxon>Rhabditidae</taxon>
        <taxon>Peloderinae</taxon>
        <taxon>Caenorhabditis</taxon>
    </lineage>
</organism>
<dbReference type="GO" id="GO:0022857">
    <property type="term" value="F:transmembrane transporter activity"/>
    <property type="evidence" value="ECO:0007669"/>
    <property type="project" value="InterPro"/>
</dbReference>
<feature type="transmembrane region" description="Helical" evidence="5">
    <location>
        <begin position="394"/>
        <end position="416"/>
    </location>
</feature>
<evidence type="ECO:0000313" key="8">
    <source>
        <dbReference type="Proteomes" id="UP000494206"/>
    </source>
</evidence>
<sequence length="464" mass="52565">MGKQLNDTDPYIKEARNTKENGFYMFVTQERFLSTHSEFIIRNKDVDSIWWKKVITIQQFGVFFGSLIFGWVSDHIGRKTVCQYSLLFSSIILLIEGFLTNTIAITVCRFVIGTQAGAMIIVAWSHTTELISPKTRFLARAFSNWPNAKVVLVAVCSFSQNWRISLHVSSALTLVASGLYFFGMPESPTWLHCHGQREKAQQVSGRVFEKSGGLCIIDLPTGIKNKSLTFSQIWKKEKYRNVIILFGAIWIMTNFTNTMLDFSEVNILNGLLTSQLLLAVVPSVLKMLLGTTEIYLGIINRRNLHLVSLFINGVSMLICGIFLTTHLEKKFKIFYVIIYLIGYSSMEFVWDACFLCVVEQVPTEVRGTVCGTCSFLSRIAGVAATNMVHVKKLWAAAPLYTAASTALLHFTLAYFFMDDSKDANLGEVGFDLRRLSRKVSQKINQQLNRFRRESKTPDSTNEKF</sequence>
<dbReference type="Pfam" id="PF00083">
    <property type="entry name" value="Sugar_tr"/>
    <property type="match status" value="1"/>
</dbReference>
<dbReference type="PANTHER" id="PTHR24064">
    <property type="entry name" value="SOLUTE CARRIER FAMILY 22 MEMBER"/>
    <property type="match status" value="1"/>
</dbReference>
<protein>
    <recommendedName>
        <fullName evidence="6">Major facilitator superfamily (MFS) profile domain-containing protein</fullName>
    </recommendedName>
</protein>
<feature type="transmembrane region" description="Helical" evidence="5">
    <location>
        <begin position="242"/>
        <end position="260"/>
    </location>
</feature>
<evidence type="ECO:0000259" key="6">
    <source>
        <dbReference type="PROSITE" id="PS50850"/>
    </source>
</evidence>
<dbReference type="Proteomes" id="UP000494206">
    <property type="component" value="Unassembled WGS sequence"/>
</dbReference>
<feature type="transmembrane region" description="Helical" evidence="5">
    <location>
        <begin position="333"/>
        <end position="357"/>
    </location>
</feature>
<dbReference type="GO" id="GO:0016020">
    <property type="term" value="C:membrane"/>
    <property type="evidence" value="ECO:0007669"/>
    <property type="project" value="UniProtKB-SubCell"/>
</dbReference>
<evidence type="ECO:0000256" key="2">
    <source>
        <dbReference type="ARBA" id="ARBA00022692"/>
    </source>
</evidence>
<dbReference type="Gene3D" id="1.20.1250.20">
    <property type="entry name" value="MFS general substrate transporter like domains"/>
    <property type="match status" value="1"/>
</dbReference>
<keyword evidence="2 5" id="KW-0812">Transmembrane</keyword>
<accession>A0A8S1EET5</accession>
<proteinExistence type="predicted"/>
<feature type="transmembrane region" description="Helical" evidence="5">
    <location>
        <begin position="306"/>
        <end position="327"/>
    </location>
</feature>
<reference evidence="7 8" key="1">
    <citation type="submission" date="2020-04" db="EMBL/GenBank/DDBJ databases">
        <authorList>
            <person name="Laetsch R D."/>
            <person name="Stevens L."/>
            <person name="Kumar S."/>
            <person name="Blaxter L. M."/>
        </authorList>
    </citation>
    <scope>NUCLEOTIDE SEQUENCE [LARGE SCALE GENOMIC DNA]</scope>
</reference>
<dbReference type="InterPro" id="IPR005828">
    <property type="entry name" value="MFS_sugar_transport-like"/>
</dbReference>
<evidence type="ECO:0000256" key="4">
    <source>
        <dbReference type="ARBA" id="ARBA00023136"/>
    </source>
</evidence>
<evidence type="ECO:0000256" key="5">
    <source>
        <dbReference type="SAM" id="Phobius"/>
    </source>
</evidence>
<dbReference type="InterPro" id="IPR036259">
    <property type="entry name" value="MFS_trans_sf"/>
</dbReference>
<comment type="caution">
    <text evidence="7">The sequence shown here is derived from an EMBL/GenBank/DDBJ whole genome shotgun (WGS) entry which is preliminary data.</text>
</comment>
<feature type="domain" description="Major facilitator superfamily (MFS) profile" evidence="6">
    <location>
        <begin position="1"/>
        <end position="421"/>
    </location>
</feature>
<evidence type="ECO:0000256" key="3">
    <source>
        <dbReference type="ARBA" id="ARBA00022989"/>
    </source>
</evidence>
<name>A0A8S1EET5_9PELO</name>
<feature type="transmembrane region" description="Helical" evidence="5">
    <location>
        <begin position="54"/>
        <end position="72"/>
    </location>
</feature>